<accession>B6BWZ7</accession>
<dbReference type="EC" id="2.3.2.30" evidence="7"/>
<dbReference type="PANTHER" id="PTHR37323:SF1">
    <property type="entry name" value="L-ORNITHINE N(ALPHA)-ACYLTRANSFERASE"/>
    <property type="match status" value="1"/>
</dbReference>
<evidence type="ECO:0000256" key="4">
    <source>
        <dbReference type="ARBA" id="ARBA00023098"/>
    </source>
</evidence>
<evidence type="ECO:0000256" key="10">
    <source>
        <dbReference type="ARBA" id="ARBA00047785"/>
    </source>
</evidence>
<comment type="function">
    <text evidence="9">Catalyzes the first step in the biosynthesis of ornithine lipids, which are phosphorus-free membrane lipids. Catalyzes the 3-hydroxyacyl-acyl carrier protein-dependent acylation of ornithine to form lyso-ornithine lipid (LOL).</text>
</comment>
<dbReference type="STRING" id="314607.KB13_893"/>
<evidence type="ECO:0000256" key="6">
    <source>
        <dbReference type="ARBA" id="ARBA00038095"/>
    </source>
</evidence>
<proteinExistence type="inferred from homology"/>
<dbReference type="InterPro" id="IPR016181">
    <property type="entry name" value="Acyl_CoA_acyltransferase"/>
</dbReference>
<dbReference type="Pfam" id="PF13444">
    <property type="entry name" value="Acetyltransf_5"/>
    <property type="match status" value="1"/>
</dbReference>
<keyword evidence="12" id="KW-1185">Reference proteome</keyword>
<dbReference type="PANTHER" id="PTHR37323">
    <property type="entry name" value="GCN5-RELATED N-ACETYLTRANSFERASE"/>
    <property type="match status" value="1"/>
</dbReference>
<evidence type="ECO:0000256" key="5">
    <source>
        <dbReference type="ARBA" id="ARBA00023315"/>
    </source>
</evidence>
<evidence type="ECO:0000313" key="12">
    <source>
        <dbReference type="Proteomes" id="UP000004188"/>
    </source>
</evidence>
<dbReference type="SUPFAM" id="SSF55729">
    <property type="entry name" value="Acyl-CoA N-acyltransferases (Nat)"/>
    <property type="match status" value="1"/>
</dbReference>
<dbReference type="EMBL" id="DS995299">
    <property type="protein sequence ID" value="EDZ64761.1"/>
    <property type="molecule type" value="Genomic_DNA"/>
</dbReference>
<evidence type="ECO:0000256" key="3">
    <source>
        <dbReference type="ARBA" id="ARBA00022679"/>
    </source>
</evidence>
<protein>
    <recommendedName>
        <fullName evidence="8">L-ornithine N(alpha)-acyltransferase</fullName>
        <ecNumber evidence="7">2.3.2.30</ecNumber>
    </recommendedName>
</protein>
<comment type="catalytic activity">
    <reaction evidence="10">
        <text>a (3R)-hydroxyacyl-[ACP] + L-ornithine = a lyso-ornithine lipid + holo-[ACP] + H(+)</text>
        <dbReference type="Rhea" id="RHEA:20633"/>
        <dbReference type="Rhea" id="RHEA-COMP:9685"/>
        <dbReference type="Rhea" id="RHEA-COMP:9945"/>
        <dbReference type="ChEBI" id="CHEBI:15378"/>
        <dbReference type="ChEBI" id="CHEBI:46911"/>
        <dbReference type="ChEBI" id="CHEBI:64479"/>
        <dbReference type="ChEBI" id="CHEBI:78827"/>
        <dbReference type="ChEBI" id="CHEBI:138482"/>
        <dbReference type="EC" id="2.3.2.30"/>
    </reaction>
    <physiologicalReaction direction="left-to-right" evidence="10">
        <dbReference type="Rhea" id="RHEA:20634"/>
    </physiologicalReaction>
</comment>
<evidence type="ECO:0000256" key="8">
    <source>
        <dbReference type="ARBA" id="ARBA00039866"/>
    </source>
</evidence>
<evidence type="ECO:0000313" key="11">
    <source>
        <dbReference type="EMBL" id="EDZ64761.1"/>
    </source>
</evidence>
<dbReference type="Gene3D" id="3.40.630.30">
    <property type="match status" value="1"/>
</dbReference>
<dbReference type="GO" id="GO:0043810">
    <property type="term" value="F:ornithine-acyl [acyl carrier protein] N-acyltransferase activity"/>
    <property type="evidence" value="ECO:0007669"/>
    <property type="project" value="UniProtKB-EC"/>
</dbReference>
<keyword evidence="2" id="KW-0444">Lipid biosynthesis</keyword>
<comment type="similarity">
    <text evidence="6">Belongs to the acetyltransferase family. OlsB subfamily.</text>
</comment>
<organism evidence="11 12">
    <name type="scientific">beta proteobacterium KB13</name>
    <dbReference type="NCBI Taxonomy" id="314607"/>
    <lineage>
        <taxon>Bacteria</taxon>
        <taxon>Pseudomonadati</taxon>
        <taxon>Pseudomonadota</taxon>
        <taxon>Betaproteobacteria</taxon>
        <taxon>Nitrosomonadales</taxon>
        <taxon>OM43 clade</taxon>
    </lineage>
</organism>
<dbReference type="GO" id="GO:0006629">
    <property type="term" value="P:lipid metabolic process"/>
    <property type="evidence" value="ECO:0007669"/>
    <property type="project" value="UniProtKB-KW"/>
</dbReference>
<evidence type="ECO:0000256" key="9">
    <source>
        <dbReference type="ARBA" id="ARBA00045724"/>
    </source>
</evidence>
<dbReference type="InterPro" id="IPR052351">
    <property type="entry name" value="Ornithine_N-alpha-AT"/>
</dbReference>
<dbReference type="Proteomes" id="UP000004188">
    <property type="component" value="Unassembled WGS sequence"/>
</dbReference>
<evidence type="ECO:0000256" key="1">
    <source>
        <dbReference type="ARBA" id="ARBA00005189"/>
    </source>
</evidence>
<dbReference type="AlphaFoldDB" id="B6BWZ7"/>
<gene>
    <name evidence="11" type="ORF">KB13_893</name>
</gene>
<dbReference type="eggNOG" id="COG3176">
    <property type="taxonomic scope" value="Bacteria"/>
</dbReference>
<dbReference type="HOGENOM" id="CLU_058962_0_0_4"/>
<keyword evidence="3" id="KW-0808">Transferase</keyword>
<keyword evidence="4" id="KW-0443">Lipid metabolism</keyword>
<keyword evidence="5" id="KW-0012">Acyltransferase</keyword>
<name>B6BWZ7_9PROT</name>
<evidence type="ECO:0000256" key="7">
    <source>
        <dbReference type="ARBA" id="ARBA00039058"/>
    </source>
</evidence>
<sequence>MKNLTSEIINQDITLKVTKKKTRPEIIADWVQTDKDLKRVQQLRYKIFKKELGANIKGSLDRDKLDDYCEHLIIKDSLSDKPVGTYRVLTPFKAKEFGSLYTESEFDIGPLSDLKDNMIELGRACIDKRYRTGSVIMMLWAEIAKFMLTNNYRYLIGCSSVSVKDGGHNAANIYQSLKDHKQFIDIDEVKPLNPLPVSKLFNNQQASIPPLLTGYIKLGAKIIGKPAWDPEFQTADFLTLLDLNDLPDRYKNHFLK</sequence>
<reference evidence="12" key="1">
    <citation type="journal article" date="2012" name="Stand. Genomic Sci.">
        <title>Genome sequence of strain HIMB624, a cultured representative from the OM43 clade of marine Betaproteobacteria.</title>
        <authorList>
            <person name="Huggett M.J."/>
            <person name="Hayakawa D.H."/>
            <person name="Rappe M.S."/>
        </authorList>
    </citation>
    <scope>NUCLEOTIDE SEQUENCE [LARGE SCALE GENOMIC DNA]</scope>
    <source>
        <strain evidence="12">KB13</strain>
    </source>
</reference>
<comment type="pathway">
    <text evidence="1">Lipid metabolism.</text>
</comment>
<evidence type="ECO:0000256" key="2">
    <source>
        <dbReference type="ARBA" id="ARBA00022516"/>
    </source>
</evidence>